<keyword evidence="4" id="KW-1185">Reference proteome</keyword>
<accession>A0ABV0BDQ0</accession>
<sequence>MRNLSMAVLTVSALATMPAAAQIRTPGPTVYQQGAGIPAPRGMVARPQPQPRPLPQMQQPPRVDVPASALRRDWRQSPPRTRPNPPRQAQRPDFRPDHRQANRGHRWGGVVGGRWWGGSRAPGGWNSYRRPSRGWSLPGYWMSSNFGIPDYYSYGLRAPGNGYSWVRYYDDAVMVDRSGRVIDWADGIAWNDQGDYDGYYDQDDSWGADSSYAYSDDVTYDAGRYGEASGYPDAAPTYGATYGYPGGYPPQAPAGPPPVQVRSYPAYGGGYSAGYGSNSYYGGGYYAGGGTTTTVVIQPAPMVTTTTVVEEVIEESVSTRTYAAPRRAVRRPVRKYRAKPRPVARQCSCQCVCR</sequence>
<name>A0ABV0BDQ0_9SPHN</name>
<organism evidence="3 4">
    <name type="scientific">Sphingomonas rustica</name>
    <dbReference type="NCBI Taxonomy" id="3103142"/>
    <lineage>
        <taxon>Bacteria</taxon>
        <taxon>Pseudomonadati</taxon>
        <taxon>Pseudomonadota</taxon>
        <taxon>Alphaproteobacteria</taxon>
        <taxon>Sphingomonadales</taxon>
        <taxon>Sphingomonadaceae</taxon>
        <taxon>Sphingomonas</taxon>
    </lineage>
</organism>
<dbReference type="Pfam" id="PF11776">
    <property type="entry name" value="RcnB"/>
    <property type="match status" value="1"/>
</dbReference>
<evidence type="ECO:0000313" key="3">
    <source>
        <dbReference type="EMBL" id="MEN3749158.1"/>
    </source>
</evidence>
<evidence type="ECO:0000313" key="4">
    <source>
        <dbReference type="Proteomes" id="UP001427805"/>
    </source>
</evidence>
<dbReference type="Gene3D" id="3.10.450.160">
    <property type="entry name" value="inner membrane protein cigr"/>
    <property type="match status" value="1"/>
</dbReference>
<protein>
    <submittedName>
        <fullName evidence="3">RcnB family protein</fullName>
    </submittedName>
</protein>
<gene>
    <name evidence="3" type="ORF">TPR58_18435</name>
</gene>
<dbReference type="RefSeq" id="WP_346248198.1">
    <property type="nucleotide sequence ID" value="NZ_JBDIZK010000012.1"/>
</dbReference>
<feature type="compositionally biased region" description="Basic and acidic residues" evidence="1">
    <location>
        <begin position="90"/>
        <end position="100"/>
    </location>
</feature>
<dbReference type="EMBL" id="JBDIZK010000012">
    <property type="protein sequence ID" value="MEN3749158.1"/>
    <property type="molecule type" value="Genomic_DNA"/>
</dbReference>
<keyword evidence="2" id="KW-0732">Signal</keyword>
<proteinExistence type="predicted"/>
<comment type="caution">
    <text evidence="3">The sequence shown here is derived from an EMBL/GenBank/DDBJ whole genome shotgun (WGS) entry which is preliminary data.</text>
</comment>
<dbReference type="InterPro" id="IPR024572">
    <property type="entry name" value="RcnB"/>
</dbReference>
<feature type="signal peptide" evidence="2">
    <location>
        <begin position="1"/>
        <end position="21"/>
    </location>
</feature>
<evidence type="ECO:0000256" key="1">
    <source>
        <dbReference type="SAM" id="MobiDB-lite"/>
    </source>
</evidence>
<feature type="region of interest" description="Disordered" evidence="1">
    <location>
        <begin position="31"/>
        <end position="106"/>
    </location>
</feature>
<evidence type="ECO:0000256" key="2">
    <source>
        <dbReference type="SAM" id="SignalP"/>
    </source>
</evidence>
<feature type="chain" id="PRO_5046199110" evidence="2">
    <location>
        <begin position="22"/>
        <end position="354"/>
    </location>
</feature>
<reference evidence="3 4" key="1">
    <citation type="submission" date="2024-05" db="EMBL/GenBank/DDBJ databases">
        <title>Sphingomonas sp. HF-S3 16S ribosomal RNA gene Genome sequencing and assembly.</title>
        <authorList>
            <person name="Lee H."/>
        </authorList>
    </citation>
    <scope>NUCLEOTIDE SEQUENCE [LARGE SCALE GENOMIC DNA]</scope>
    <source>
        <strain evidence="3 4">HF-S3</strain>
    </source>
</reference>
<dbReference type="Proteomes" id="UP001427805">
    <property type="component" value="Unassembled WGS sequence"/>
</dbReference>